<keyword evidence="1" id="KW-1133">Transmembrane helix</keyword>
<dbReference type="PRINTS" id="PR00625">
    <property type="entry name" value="JDOMAIN"/>
</dbReference>
<dbReference type="RefSeq" id="WP_340522722.1">
    <property type="nucleotide sequence ID" value="NZ_JBBLXS010000050.1"/>
</dbReference>
<dbReference type="Pfam" id="PF00226">
    <property type="entry name" value="DnaJ"/>
    <property type="match status" value="1"/>
</dbReference>
<evidence type="ECO:0000256" key="1">
    <source>
        <dbReference type="SAM" id="Phobius"/>
    </source>
</evidence>
<name>A0ABU8YJA2_9CYAN</name>
<gene>
    <name evidence="3" type="ORF">WMG39_06115</name>
</gene>
<dbReference type="InterPro" id="IPR050817">
    <property type="entry name" value="DjlA_DnaK_co-chaperone"/>
</dbReference>
<dbReference type="CDD" id="cd06257">
    <property type="entry name" value="DnaJ"/>
    <property type="match status" value="1"/>
</dbReference>
<comment type="caution">
    <text evidence="3">The sequence shown here is derived from an EMBL/GenBank/DDBJ whole genome shotgun (WGS) entry which is preliminary data.</text>
</comment>
<accession>A0ABU8YJA2</accession>
<feature type="transmembrane region" description="Helical" evidence="1">
    <location>
        <begin position="133"/>
        <end position="156"/>
    </location>
</feature>
<sequence length="159" mass="17395">MTSNEATAQNQSQKMPGKAPLGSSYYGLLGLHPSASPIAIRRSYRELSKLYHPDTTDLPQSVATAKFQQLNNAYATLSNPERRLAYDLTIGYSRMNVIQQPPGFDTPVSQSREKNFNSAYLDPTDRPLSPGEIFALFIMGATLIGCLMLAIAIGLIRGN</sequence>
<evidence type="ECO:0000313" key="3">
    <source>
        <dbReference type="EMBL" id="MEK0184427.1"/>
    </source>
</evidence>
<protein>
    <submittedName>
        <fullName evidence="3">J domain-containing protein</fullName>
    </submittedName>
</protein>
<keyword evidence="1" id="KW-0812">Transmembrane</keyword>
<keyword evidence="1" id="KW-0472">Membrane</keyword>
<reference evidence="3 4" key="1">
    <citation type="journal article" date="2020" name="Harmful Algae">
        <title>Molecular and morphological characterization of a novel dihydroanatoxin-a producing Microcoleus species (cyanobacteria) from the Russian River, California, USA.</title>
        <authorList>
            <person name="Conklin K.Y."/>
            <person name="Stancheva R."/>
            <person name="Otten T.G."/>
            <person name="Fadness R."/>
            <person name="Boyer G.L."/>
            <person name="Read B."/>
            <person name="Zhang X."/>
            <person name="Sheath R.G."/>
        </authorList>
    </citation>
    <scope>NUCLEOTIDE SEQUENCE [LARGE SCALE GENOMIC DNA]</scope>
    <source>
        <strain evidence="3 4">PTRS2</strain>
    </source>
</reference>
<proteinExistence type="predicted"/>
<dbReference type="Gene3D" id="1.10.287.110">
    <property type="entry name" value="DnaJ domain"/>
    <property type="match status" value="1"/>
</dbReference>
<dbReference type="EMBL" id="JBBLXS010000050">
    <property type="protein sequence ID" value="MEK0184427.1"/>
    <property type="molecule type" value="Genomic_DNA"/>
</dbReference>
<dbReference type="InterPro" id="IPR018253">
    <property type="entry name" value="DnaJ_domain_CS"/>
</dbReference>
<dbReference type="InterPro" id="IPR001623">
    <property type="entry name" value="DnaJ_domain"/>
</dbReference>
<dbReference type="PROSITE" id="PS50076">
    <property type="entry name" value="DNAJ_2"/>
    <property type="match status" value="1"/>
</dbReference>
<dbReference type="PANTHER" id="PTHR24074">
    <property type="entry name" value="CO-CHAPERONE PROTEIN DJLA"/>
    <property type="match status" value="1"/>
</dbReference>
<evidence type="ECO:0000259" key="2">
    <source>
        <dbReference type="PROSITE" id="PS50076"/>
    </source>
</evidence>
<dbReference type="Proteomes" id="UP001384579">
    <property type="component" value="Unassembled WGS sequence"/>
</dbReference>
<dbReference type="SUPFAM" id="SSF46565">
    <property type="entry name" value="Chaperone J-domain"/>
    <property type="match status" value="1"/>
</dbReference>
<feature type="domain" description="J" evidence="2">
    <location>
        <begin position="24"/>
        <end position="90"/>
    </location>
</feature>
<dbReference type="SMART" id="SM00271">
    <property type="entry name" value="DnaJ"/>
    <property type="match status" value="1"/>
</dbReference>
<keyword evidence="4" id="KW-1185">Reference proteome</keyword>
<organism evidence="3 4">
    <name type="scientific">Microcoleus anatoxicus PTRS2</name>
    <dbReference type="NCBI Taxonomy" id="2705321"/>
    <lineage>
        <taxon>Bacteria</taxon>
        <taxon>Bacillati</taxon>
        <taxon>Cyanobacteriota</taxon>
        <taxon>Cyanophyceae</taxon>
        <taxon>Oscillatoriophycideae</taxon>
        <taxon>Oscillatoriales</taxon>
        <taxon>Microcoleaceae</taxon>
        <taxon>Microcoleus</taxon>
        <taxon>Microcoleus anatoxicus</taxon>
    </lineage>
</organism>
<evidence type="ECO:0000313" key="4">
    <source>
        <dbReference type="Proteomes" id="UP001384579"/>
    </source>
</evidence>
<dbReference type="PROSITE" id="PS00636">
    <property type="entry name" value="DNAJ_1"/>
    <property type="match status" value="1"/>
</dbReference>
<dbReference type="InterPro" id="IPR036869">
    <property type="entry name" value="J_dom_sf"/>
</dbReference>